<feature type="signal peptide" evidence="2">
    <location>
        <begin position="1"/>
        <end position="26"/>
    </location>
</feature>
<evidence type="ECO:0000313" key="6">
    <source>
        <dbReference type="Proteomes" id="UP001501074"/>
    </source>
</evidence>
<dbReference type="CDD" id="cd02182">
    <property type="entry name" value="GH16_Strep_laminarinase_like"/>
    <property type="match status" value="1"/>
</dbReference>
<sequence>MSFRRISALLATACVAVLLGSAPATAAVPAPPAGFTTVWSDDFNGTANTLPSSGNWIFDLGHSYPGGAGNWGTGEIEEMTNRTQNVSLDGNGNLRITPLRDASGNWTSARIETQRTDFAAPAGGVVRFESRIQLPNVTGAAAQGIWPAFWSLGDAFRGNYTNWPGVGEIDVMENVNGVNTGYGTLHCGVAPGGPCNEYNGLGGSKSGFSPTLQGGFHTYAVELDRSTSPEQLRWYIDGQQFHSVSASQMDATTWNNATHHGFFLILNVAVGGSWPGNPTASTASGVPMTVDYVTVSSRSGGGTTPPPAGGNRDAYATIQAESYDSQVGTQIADVDGGGKKLGYIANGDRAVYNGVNFGSSAAHTFAAKVASGAAAGVSGLVEVRLDSATASPVSTIAVANTGGWQTYKEVPGSLSGVTGTHDVYLTFSSGQPSDFVDLDSFTFRH</sequence>
<name>A0ABP7ANV3_9ACTN</name>
<keyword evidence="1 2" id="KW-0732">Signal</keyword>
<dbReference type="InterPro" id="IPR006584">
    <property type="entry name" value="Cellulose-bd_IV"/>
</dbReference>
<dbReference type="InterPro" id="IPR013320">
    <property type="entry name" value="ConA-like_dom_sf"/>
</dbReference>
<gene>
    <name evidence="5" type="ORF">GCM10022223_63960</name>
</gene>
<dbReference type="InterPro" id="IPR005084">
    <property type="entry name" value="CBM6"/>
</dbReference>
<reference evidence="6" key="1">
    <citation type="journal article" date="2019" name="Int. J. Syst. Evol. Microbiol.">
        <title>The Global Catalogue of Microorganisms (GCM) 10K type strain sequencing project: providing services to taxonomists for standard genome sequencing and annotation.</title>
        <authorList>
            <consortium name="The Broad Institute Genomics Platform"/>
            <consortium name="The Broad Institute Genome Sequencing Center for Infectious Disease"/>
            <person name="Wu L."/>
            <person name="Ma J."/>
        </authorList>
    </citation>
    <scope>NUCLEOTIDE SEQUENCE [LARGE SCALE GENOMIC DNA]</scope>
    <source>
        <strain evidence="6">JCM 16902</strain>
    </source>
</reference>
<evidence type="ECO:0000259" key="3">
    <source>
        <dbReference type="PROSITE" id="PS51175"/>
    </source>
</evidence>
<accession>A0ABP7ANV3</accession>
<evidence type="ECO:0000259" key="4">
    <source>
        <dbReference type="PROSITE" id="PS51762"/>
    </source>
</evidence>
<dbReference type="PROSITE" id="PS51762">
    <property type="entry name" value="GH16_2"/>
    <property type="match status" value="1"/>
</dbReference>
<dbReference type="Pfam" id="PF03422">
    <property type="entry name" value="CBM_6"/>
    <property type="match status" value="1"/>
</dbReference>
<dbReference type="Proteomes" id="UP001501074">
    <property type="component" value="Unassembled WGS sequence"/>
</dbReference>
<comment type="caution">
    <text evidence="5">The sequence shown here is derived from an EMBL/GenBank/DDBJ whole genome shotgun (WGS) entry which is preliminary data.</text>
</comment>
<dbReference type="PANTHER" id="PTHR10963:SF60">
    <property type="entry name" value="GRAM-NEGATIVE BACTERIA-BINDING PROTEIN 1-RELATED"/>
    <property type="match status" value="1"/>
</dbReference>
<dbReference type="Gene3D" id="2.60.120.260">
    <property type="entry name" value="Galactose-binding domain-like"/>
    <property type="match status" value="1"/>
</dbReference>
<dbReference type="Gene3D" id="2.60.120.200">
    <property type="match status" value="1"/>
</dbReference>
<feature type="domain" description="CBM6" evidence="3">
    <location>
        <begin position="316"/>
        <end position="444"/>
    </location>
</feature>
<feature type="chain" id="PRO_5047083589" evidence="2">
    <location>
        <begin position="27"/>
        <end position="445"/>
    </location>
</feature>
<dbReference type="SUPFAM" id="SSF49785">
    <property type="entry name" value="Galactose-binding domain-like"/>
    <property type="match status" value="1"/>
</dbReference>
<dbReference type="RefSeq" id="WP_231481867.1">
    <property type="nucleotide sequence ID" value="NZ_BAAAZO010000012.1"/>
</dbReference>
<dbReference type="InterPro" id="IPR008979">
    <property type="entry name" value="Galactose-bd-like_sf"/>
</dbReference>
<keyword evidence="5" id="KW-0378">Hydrolase</keyword>
<evidence type="ECO:0000256" key="2">
    <source>
        <dbReference type="SAM" id="SignalP"/>
    </source>
</evidence>
<dbReference type="PANTHER" id="PTHR10963">
    <property type="entry name" value="GLYCOSYL HYDROLASE-RELATED"/>
    <property type="match status" value="1"/>
</dbReference>
<proteinExistence type="predicted"/>
<dbReference type="PROSITE" id="PS51175">
    <property type="entry name" value="CBM6"/>
    <property type="match status" value="1"/>
</dbReference>
<feature type="domain" description="GH16" evidence="4">
    <location>
        <begin position="23"/>
        <end position="301"/>
    </location>
</feature>
<organism evidence="5 6">
    <name type="scientific">Kineosporia mesophila</name>
    <dbReference type="NCBI Taxonomy" id="566012"/>
    <lineage>
        <taxon>Bacteria</taxon>
        <taxon>Bacillati</taxon>
        <taxon>Actinomycetota</taxon>
        <taxon>Actinomycetes</taxon>
        <taxon>Kineosporiales</taxon>
        <taxon>Kineosporiaceae</taxon>
        <taxon>Kineosporia</taxon>
    </lineage>
</organism>
<dbReference type="SMART" id="SM00606">
    <property type="entry name" value="CBD_IV"/>
    <property type="match status" value="1"/>
</dbReference>
<dbReference type="InterPro" id="IPR050546">
    <property type="entry name" value="Glycosyl_Hydrlase_16"/>
</dbReference>
<keyword evidence="6" id="KW-1185">Reference proteome</keyword>
<evidence type="ECO:0000313" key="5">
    <source>
        <dbReference type="EMBL" id="GAA3636655.1"/>
    </source>
</evidence>
<dbReference type="Pfam" id="PF26113">
    <property type="entry name" value="GH16_XgeA"/>
    <property type="match status" value="1"/>
</dbReference>
<protein>
    <submittedName>
        <fullName evidence="5">Glycoside hydrolase family 16 protein</fullName>
    </submittedName>
</protein>
<dbReference type="EMBL" id="BAAAZO010000012">
    <property type="protein sequence ID" value="GAA3636655.1"/>
    <property type="molecule type" value="Genomic_DNA"/>
</dbReference>
<dbReference type="CDD" id="cd04084">
    <property type="entry name" value="CBM6_xylanase-like"/>
    <property type="match status" value="1"/>
</dbReference>
<dbReference type="InterPro" id="IPR000757">
    <property type="entry name" value="Beta-glucanase-like"/>
</dbReference>
<evidence type="ECO:0000256" key="1">
    <source>
        <dbReference type="ARBA" id="ARBA00022729"/>
    </source>
</evidence>
<dbReference type="SUPFAM" id="SSF49899">
    <property type="entry name" value="Concanavalin A-like lectins/glucanases"/>
    <property type="match status" value="1"/>
</dbReference>
<dbReference type="GO" id="GO:0016787">
    <property type="term" value="F:hydrolase activity"/>
    <property type="evidence" value="ECO:0007669"/>
    <property type="project" value="UniProtKB-KW"/>
</dbReference>